<name>A0AAW0E9T6_9AGAR</name>
<proteinExistence type="predicted"/>
<reference evidence="2 3" key="1">
    <citation type="submission" date="2024-01" db="EMBL/GenBank/DDBJ databases">
        <title>A draft genome for a cacao thread blight-causing isolate of Paramarasmius palmivorus.</title>
        <authorList>
            <person name="Baruah I.K."/>
            <person name="Bukari Y."/>
            <person name="Amoako-Attah I."/>
            <person name="Meinhardt L.W."/>
            <person name="Bailey B.A."/>
            <person name="Cohen S.P."/>
        </authorList>
    </citation>
    <scope>NUCLEOTIDE SEQUENCE [LARGE SCALE GENOMIC DNA]</scope>
    <source>
        <strain evidence="2 3">GH-12</strain>
    </source>
</reference>
<organism evidence="2 3">
    <name type="scientific">Paramarasmius palmivorus</name>
    <dbReference type="NCBI Taxonomy" id="297713"/>
    <lineage>
        <taxon>Eukaryota</taxon>
        <taxon>Fungi</taxon>
        <taxon>Dikarya</taxon>
        <taxon>Basidiomycota</taxon>
        <taxon>Agaricomycotina</taxon>
        <taxon>Agaricomycetes</taxon>
        <taxon>Agaricomycetidae</taxon>
        <taxon>Agaricales</taxon>
        <taxon>Marasmiineae</taxon>
        <taxon>Marasmiaceae</taxon>
        <taxon>Paramarasmius</taxon>
    </lineage>
</organism>
<evidence type="ECO:0000256" key="1">
    <source>
        <dbReference type="SAM" id="MobiDB-lite"/>
    </source>
</evidence>
<comment type="caution">
    <text evidence="2">The sequence shown here is derived from an EMBL/GenBank/DDBJ whole genome shotgun (WGS) entry which is preliminary data.</text>
</comment>
<sequence>MALLRNAPYPSMKFPITKSKQHKHPDQHLFRPAVYHFELNVQPSYSLALVGENGGVSAPVVDQSGDEASAETHTLDNRATVSVPEACLLWLDPECLGLPNLSANDRYQIVCLSLKAKGLDASQLLYKKAKKDTKEAQQAMKSAGAEREVEKLEGSGEDGLMRCPTCRRYVYAISRTWVLLTPAEEAARASNITEKRAKNKDNRILARLERKENDLDPPQSPQPVSSETLKTTRLRLVLDNDRISQIKRNIDGMPLAVRFPSRAHHTEYIQSYRRAYPSSDARDEEILELLPK</sequence>
<protein>
    <submittedName>
        <fullName evidence="2">Uncharacterized protein</fullName>
    </submittedName>
</protein>
<dbReference type="Proteomes" id="UP001383192">
    <property type="component" value="Unassembled WGS sequence"/>
</dbReference>
<evidence type="ECO:0000313" key="2">
    <source>
        <dbReference type="EMBL" id="KAK7060980.1"/>
    </source>
</evidence>
<gene>
    <name evidence="2" type="ORF">VNI00_000715</name>
</gene>
<keyword evidence="3" id="KW-1185">Reference proteome</keyword>
<accession>A0AAW0E9T6</accession>
<evidence type="ECO:0000313" key="3">
    <source>
        <dbReference type="Proteomes" id="UP001383192"/>
    </source>
</evidence>
<feature type="region of interest" description="Disordered" evidence="1">
    <location>
        <begin position="208"/>
        <end position="228"/>
    </location>
</feature>
<dbReference type="EMBL" id="JAYKXP010000002">
    <property type="protein sequence ID" value="KAK7060980.1"/>
    <property type="molecule type" value="Genomic_DNA"/>
</dbReference>
<dbReference type="AlphaFoldDB" id="A0AAW0E9T6"/>